<dbReference type="EMBL" id="SRLO01000486">
    <property type="protein sequence ID" value="TNN54388.1"/>
    <property type="molecule type" value="Genomic_DNA"/>
</dbReference>
<evidence type="ECO:0000313" key="1">
    <source>
        <dbReference type="EMBL" id="TNN54388.1"/>
    </source>
</evidence>
<keyword evidence="2" id="KW-1185">Reference proteome</keyword>
<evidence type="ECO:0000313" key="2">
    <source>
        <dbReference type="Proteomes" id="UP000314294"/>
    </source>
</evidence>
<comment type="caution">
    <text evidence="1">The sequence shown here is derived from an EMBL/GenBank/DDBJ whole genome shotgun (WGS) entry which is preliminary data.</text>
</comment>
<organism evidence="1 2">
    <name type="scientific">Liparis tanakae</name>
    <name type="common">Tanaka's snailfish</name>
    <dbReference type="NCBI Taxonomy" id="230148"/>
    <lineage>
        <taxon>Eukaryota</taxon>
        <taxon>Metazoa</taxon>
        <taxon>Chordata</taxon>
        <taxon>Craniata</taxon>
        <taxon>Vertebrata</taxon>
        <taxon>Euteleostomi</taxon>
        <taxon>Actinopterygii</taxon>
        <taxon>Neopterygii</taxon>
        <taxon>Teleostei</taxon>
        <taxon>Neoteleostei</taxon>
        <taxon>Acanthomorphata</taxon>
        <taxon>Eupercaria</taxon>
        <taxon>Perciformes</taxon>
        <taxon>Cottioidei</taxon>
        <taxon>Cottales</taxon>
        <taxon>Liparidae</taxon>
        <taxon>Liparis</taxon>
    </lineage>
</organism>
<reference evidence="1 2" key="1">
    <citation type="submission" date="2019-03" db="EMBL/GenBank/DDBJ databases">
        <title>First draft genome of Liparis tanakae, snailfish: a comprehensive survey of snailfish specific genes.</title>
        <authorList>
            <person name="Kim W."/>
            <person name="Song I."/>
            <person name="Jeong J.-H."/>
            <person name="Kim D."/>
            <person name="Kim S."/>
            <person name="Ryu S."/>
            <person name="Song J.Y."/>
            <person name="Lee S.K."/>
        </authorList>
    </citation>
    <scope>NUCLEOTIDE SEQUENCE [LARGE SCALE GENOMIC DNA]</scope>
    <source>
        <tissue evidence="1">Muscle</tissue>
    </source>
</reference>
<proteinExistence type="predicted"/>
<dbReference type="AlphaFoldDB" id="A0A4Z2GLC2"/>
<accession>A0A4Z2GLC2</accession>
<protein>
    <submittedName>
        <fullName evidence="1">Uncharacterized protein</fullName>
    </submittedName>
</protein>
<gene>
    <name evidence="1" type="ORF">EYF80_035406</name>
</gene>
<name>A0A4Z2GLC2_9TELE</name>
<sequence length="138" mass="15068">MSAIFEGLIGSLGTAQRRLGSGPRARRYARFYGPRISIRSGRRFNLSDNVRLLKSGLGSEPGRAEICAFAVATSEIVQVDAHQSQLPAPFDELIWLHHQPLRGSKWKTGSGRGGSWIWRYSTIAGARKGLTASDTATL</sequence>
<dbReference type="Proteomes" id="UP000314294">
    <property type="component" value="Unassembled WGS sequence"/>
</dbReference>